<name>A0ABN0BNX7_BACFG</name>
<protein>
    <submittedName>
        <fullName evidence="1">Uncharacterized protein</fullName>
    </submittedName>
</protein>
<reference evidence="1 2" key="1">
    <citation type="submission" date="2008-12" db="EMBL/GenBank/DDBJ databases">
        <title>Annotation of Bacteroides fragilis strain 3_1_12.</title>
        <authorList>
            <consortium name="The Broad Institute Genome Sequencing Platform"/>
            <person name="Ward D."/>
            <person name="Young S.K."/>
            <person name="Kodira C.D."/>
            <person name="Zeng Q."/>
            <person name="Koehrsen M."/>
            <person name="Alvarado L."/>
            <person name="Berlin A."/>
            <person name="Borenstein D."/>
            <person name="Chen Z."/>
            <person name="Engels R."/>
            <person name="Freedman E."/>
            <person name="Gellesch M."/>
            <person name="Goldberg J."/>
            <person name="Griggs A."/>
            <person name="Gujja S."/>
            <person name="Heiman D."/>
            <person name="Hepburn T."/>
            <person name="Howarth C."/>
            <person name="Jen D."/>
            <person name="Larson L."/>
            <person name="Lewis B."/>
            <person name="Mehta T."/>
            <person name="Park D."/>
            <person name="Pearson M."/>
            <person name="Roberts A."/>
            <person name="Saif S."/>
            <person name="Shea T."/>
            <person name="Shenoy N."/>
            <person name="Sisk P."/>
            <person name="Stolte C."/>
            <person name="Sykes S."/>
            <person name="Walk T."/>
            <person name="White J."/>
            <person name="Yandava C."/>
            <person name="Allen-Vercoe E."/>
            <person name="Strauss J."/>
            <person name="Ambrose C."/>
            <person name="Lander E."/>
            <person name="Nusbaum C."/>
            <person name="Galagan J."/>
            <person name="Birren B."/>
        </authorList>
    </citation>
    <scope>NUCLEOTIDE SEQUENCE [LARGE SCALE GENOMIC DNA]</scope>
    <source>
        <strain evidence="1 2">3_1_12</strain>
    </source>
</reference>
<dbReference type="Proteomes" id="UP000005101">
    <property type="component" value="Unassembled WGS sequence"/>
</dbReference>
<sequence length="85" mass="9377">MAFGINFVSGSVINCVVALGKRLSSLGVTLVHDLWQTDVEPDKKQSGEVLTDFPTLMMKYLLFLLIGCGEYRTRTDHLNTASVTL</sequence>
<evidence type="ECO:0000313" key="2">
    <source>
        <dbReference type="Proteomes" id="UP000005101"/>
    </source>
</evidence>
<proteinExistence type="predicted"/>
<accession>A0ABN0BNX7</accession>
<gene>
    <name evidence="1" type="ORF">BFAG_03376</name>
</gene>
<evidence type="ECO:0000313" key="1">
    <source>
        <dbReference type="EMBL" id="EFR54678.1"/>
    </source>
</evidence>
<keyword evidence="2" id="KW-1185">Reference proteome</keyword>
<organism evidence="1 2">
    <name type="scientific">Bacteroides fragilis 3_1_12</name>
    <dbReference type="NCBI Taxonomy" id="457424"/>
    <lineage>
        <taxon>Bacteria</taxon>
        <taxon>Pseudomonadati</taxon>
        <taxon>Bacteroidota</taxon>
        <taxon>Bacteroidia</taxon>
        <taxon>Bacteroidales</taxon>
        <taxon>Bacteroidaceae</taxon>
        <taxon>Bacteroides</taxon>
    </lineage>
</organism>
<dbReference type="EMBL" id="EQ973215">
    <property type="protein sequence ID" value="EFR54678.1"/>
    <property type="molecule type" value="Genomic_DNA"/>
</dbReference>